<evidence type="ECO:0000256" key="1">
    <source>
        <dbReference type="SAM" id="MobiDB-lite"/>
    </source>
</evidence>
<evidence type="ECO:0000313" key="3">
    <source>
        <dbReference type="Proteomes" id="UP000006177"/>
    </source>
</evidence>
<dbReference type="PATRIC" id="fig|1048260.3.peg.1797"/>
<organism evidence="2 3">
    <name type="scientific">Leptospirillum ferriphilum (strain ML-04)</name>
    <dbReference type="NCBI Taxonomy" id="1048260"/>
    <lineage>
        <taxon>Bacteria</taxon>
        <taxon>Pseudomonadati</taxon>
        <taxon>Nitrospirota</taxon>
        <taxon>Nitrospiria</taxon>
        <taxon>Nitrospirales</taxon>
        <taxon>Nitrospiraceae</taxon>
        <taxon>Leptospirillum</taxon>
    </lineage>
</organism>
<evidence type="ECO:0000313" key="2">
    <source>
        <dbReference type="EMBL" id="AFS53881.1"/>
    </source>
</evidence>
<name>J9ZCL7_LEPFM</name>
<sequence>MFEMIRIEIDRDSFDRGYADGREGKKSLVSSGVDSFSYWSGYIEGEALRFTGERSGNDRTHPDRKINHEQRRNP</sequence>
<dbReference type="Proteomes" id="UP000006177">
    <property type="component" value="Chromosome"/>
</dbReference>
<dbReference type="AlphaFoldDB" id="J9ZCL7"/>
<accession>J9ZCL7</accession>
<feature type="region of interest" description="Disordered" evidence="1">
    <location>
        <begin position="51"/>
        <end position="74"/>
    </location>
</feature>
<dbReference type="HOGENOM" id="CLU_2683361_0_0_0"/>
<dbReference type="KEGG" id="lfi:LFML04_1679"/>
<dbReference type="EMBL" id="CP002919">
    <property type="protein sequence ID" value="AFS53881.1"/>
    <property type="molecule type" value="Genomic_DNA"/>
</dbReference>
<protein>
    <submittedName>
        <fullName evidence="2">Uncharacterized protein</fullName>
    </submittedName>
</protein>
<gene>
    <name evidence="2" type="ordered locus">LFML04_1679</name>
</gene>
<reference evidence="2 3" key="1">
    <citation type="journal article" date="2011" name="J. Microbiol.">
        <title>Complete genome of Leptospirillum ferriphilum ML-04 provides insight into its physiology and environmental adaptation.</title>
        <authorList>
            <person name="Mi S."/>
            <person name="Song J."/>
            <person name="Lin J."/>
            <person name="Che Y."/>
            <person name="Zheng H."/>
            <person name="Lin J."/>
        </authorList>
    </citation>
    <scope>NUCLEOTIDE SEQUENCE [LARGE SCALE GENOMIC DNA]</scope>
    <source>
        <strain evidence="2 3">ML-04</strain>
    </source>
</reference>
<dbReference type="STRING" id="1048260.LFML04_1679"/>
<proteinExistence type="predicted"/>